<protein>
    <submittedName>
        <fullName evidence="1">Uncharacterized protein</fullName>
    </submittedName>
</protein>
<name>A0A0H5FTE3_9BASI</name>
<dbReference type="EMBL" id="LN868512">
    <property type="protein sequence ID" value="CRX79256.1"/>
    <property type="molecule type" value="Genomic_DNA"/>
</dbReference>
<dbReference type="AlphaFoldDB" id="A0A0H5FTE3"/>
<sequence>MDIQRLSSTLCSDTLRLNVGCTLRLAGVFGHSARAILSALHEHDVSVEILNVYGMEEGELDMFDMGTMSLKFFASLKSLRLEGHFEGHPMIPMIPPDTKLQLTKLTVEANYLPSLALFDSILPAAPFLTSLELEVRNDGELLPAEYMSPFRSIAHQLSRLAVSVGIRFRCPSGQASLNVTRFVASCTSLKSLAVNNCGTAYFKDVVTASVAPLSVLETELASGWNIRGSGVAELASVLELPAMAKLKRWRMYKCDFNGVLLDQEARARWNAACRARGVEPRDETLLFTGKTTLSSSYSIKRRKVIVLCLLSMDEEMS</sequence>
<dbReference type="SUPFAM" id="SSF52047">
    <property type="entry name" value="RNI-like"/>
    <property type="match status" value="1"/>
</dbReference>
<organism evidence="1">
    <name type="scientific">Leucosporidium scottii</name>
    <dbReference type="NCBI Taxonomy" id="5278"/>
    <lineage>
        <taxon>Eukaryota</taxon>
        <taxon>Fungi</taxon>
        <taxon>Dikarya</taxon>
        <taxon>Basidiomycota</taxon>
        <taxon>Pucciniomycotina</taxon>
        <taxon>Microbotryomycetes</taxon>
        <taxon>Leucosporidiales</taxon>
        <taxon>Leucosporidium</taxon>
    </lineage>
</organism>
<accession>A0A0H5FTE3</accession>
<proteinExistence type="predicted"/>
<reference evidence="1" key="1">
    <citation type="submission" date="2015-06" db="EMBL/GenBank/DDBJ databases">
        <title>Genetic Architecture Underlying Mating-Type Determination in the Yeast Leucosporidium scottii and the Evolution of Mating Systems in Basidiomycetes.</title>
        <authorList>
            <person name="Maia T.M."/>
            <person name="Lopes S."/>
            <person name="Almeida J.M.G.C.F."/>
            <person name="Rosa L.H."/>
            <person name="Sampaio J.P."/>
            <person name="Goncalves P."/>
            <person name="Coelho M.A."/>
        </authorList>
    </citation>
    <scope>NUCLEOTIDE SEQUENCE</scope>
</reference>
<evidence type="ECO:0000313" key="1">
    <source>
        <dbReference type="EMBL" id="CRX79256.1"/>
    </source>
</evidence>